<organism evidence="2 3">
    <name type="scientific">Helicobacter brantae</name>
    <dbReference type="NCBI Taxonomy" id="375927"/>
    <lineage>
        <taxon>Bacteria</taxon>
        <taxon>Pseudomonadati</taxon>
        <taxon>Campylobacterota</taxon>
        <taxon>Epsilonproteobacteria</taxon>
        <taxon>Campylobacterales</taxon>
        <taxon>Helicobacteraceae</taxon>
        <taxon>Helicobacter</taxon>
    </lineage>
</organism>
<feature type="transmembrane region" description="Helical" evidence="1">
    <location>
        <begin position="6"/>
        <end position="28"/>
    </location>
</feature>
<dbReference type="OrthoDB" id="5325786at2"/>
<dbReference type="AlphaFoldDB" id="A0A3D8J2U1"/>
<dbReference type="Pfam" id="PF01856">
    <property type="entry name" value="HP_OMP"/>
    <property type="match status" value="1"/>
</dbReference>
<accession>A0A3D8J2U1</accession>
<dbReference type="EMBL" id="NXLV01000003">
    <property type="protein sequence ID" value="RDU71465.1"/>
    <property type="molecule type" value="Genomic_DNA"/>
</dbReference>
<evidence type="ECO:0000313" key="2">
    <source>
        <dbReference type="EMBL" id="RDU71465.1"/>
    </source>
</evidence>
<proteinExistence type="predicted"/>
<dbReference type="RefSeq" id="WP_115569177.1">
    <property type="nucleotide sequence ID" value="NZ_NXLV01000003.1"/>
</dbReference>
<evidence type="ECO:0000313" key="3">
    <source>
        <dbReference type="Proteomes" id="UP000257045"/>
    </source>
</evidence>
<keyword evidence="1" id="KW-0472">Membrane</keyword>
<dbReference type="Proteomes" id="UP000257045">
    <property type="component" value="Unassembled WGS sequence"/>
</dbReference>
<keyword evidence="3" id="KW-1185">Reference proteome</keyword>
<keyword evidence="1" id="KW-1133">Transmembrane helix</keyword>
<gene>
    <name evidence="2" type="ORF">CQA58_02670</name>
</gene>
<sequence length="243" mass="28141">MKYQNTFPTIIFFVFLSFVNLVWGRFYIGVEGGYMRDYSTYIYEDNSGNTTTGREENWDKELVGNGVVTSLILGTEHFFWKNYYGIRWGVLGGYGLTQSKDSQWGDITLSTLSLGVNFDSIFNFYVTEKLTVGLFVGAEYDFTLLKPNKEISIGERAASTLPKEDMLVSNKTHINNLSIRIGASALVYNHHRVEFLTKIPIYLEKHSQHFIMEGQQWNGAKDDRKYTFKYKYIQVLLGYKYVF</sequence>
<keyword evidence="1" id="KW-0812">Transmembrane</keyword>
<protein>
    <recommendedName>
        <fullName evidence="4">Outer membrane protein beta-barrel domain-containing protein</fullName>
    </recommendedName>
</protein>
<reference evidence="2 3" key="1">
    <citation type="submission" date="2018-04" db="EMBL/GenBank/DDBJ databases">
        <title>Novel Campyloabacter and Helicobacter Species and Strains.</title>
        <authorList>
            <person name="Mannion A.J."/>
            <person name="Shen Z."/>
            <person name="Fox J.G."/>
        </authorList>
    </citation>
    <scope>NUCLEOTIDE SEQUENCE [LARGE SCALE GENOMIC DNA]</scope>
    <source>
        <strain evidence="2 3">MIT 04-9366</strain>
    </source>
</reference>
<evidence type="ECO:0000256" key="1">
    <source>
        <dbReference type="SAM" id="Phobius"/>
    </source>
</evidence>
<evidence type="ECO:0008006" key="4">
    <source>
        <dbReference type="Google" id="ProtNLM"/>
    </source>
</evidence>
<name>A0A3D8J2U1_9HELI</name>
<comment type="caution">
    <text evidence="2">The sequence shown here is derived from an EMBL/GenBank/DDBJ whole genome shotgun (WGS) entry which is preliminary data.</text>
</comment>
<dbReference type="InterPro" id="IPR002718">
    <property type="entry name" value="OMP_Helicobacter"/>
</dbReference>